<name>A0ABM5N886_EMTOG</name>
<protein>
    <submittedName>
        <fullName evidence="4">Tetratricopeptide repeat-containing protein</fullName>
    </submittedName>
</protein>
<evidence type="ECO:0000313" key="4">
    <source>
        <dbReference type="EMBL" id="AFK05696.1"/>
    </source>
</evidence>
<evidence type="ECO:0000256" key="1">
    <source>
        <dbReference type="PROSITE-ProRule" id="PRU00339"/>
    </source>
</evidence>
<dbReference type="InterPro" id="IPR024983">
    <property type="entry name" value="CHAT_dom"/>
</dbReference>
<keyword evidence="1" id="KW-0802">TPR repeat</keyword>
<dbReference type="Pfam" id="PF12770">
    <property type="entry name" value="CHAT"/>
    <property type="match status" value="1"/>
</dbReference>
<keyword evidence="2" id="KW-0812">Transmembrane</keyword>
<evidence type="ECO:0000313" key="5">
    <source>
        <dbReference type="Proteomes" id="UP000002875"/>
    </source>
</evidence>
<feature type="repeat" description="TPR" evidence="1">
    <location>
        <begin position="224"/>
        <end position="257"/>
    </location>
</feature>
<proteinExistence type="predicted"/>
<dbReference type="InterPro" id="IPR011990">
    <property type="entry name" value="TPR-like_helical_dom_sf"/>
</dbReference>
<keyword evidence="2" id="KW-1133">Transmembrane helix</keyword>
<geneLocation type="plasmid" evidence="4 5">
    <name>pEMTOL03</name>
</geneLocation>
<evidence type="ECO:0000256" key="2">
    <source>
        <dbReference type="SAM" id="Phobius"/>
    </source>
</evidence>
<keyword evidence="5" id="KW-1185">Reference proteome</keyword>
<dbReference type="InterPro" id="IPR019734">
    <property type="entry name" value="TPR_rpt"/>
</dbReference>
<gene>
    <name evidence="4" type="ordered locus">Emtol_0066</name>
</gene>
<organism evidence="4 5">
    <name type="scientific">Emticicia oligotrophica (strain DSM 17448 / CIP 109782 / MTCC 6937 / GPTSA100-15)</name>
    <dbReference type="NCBI Taxonomy" id="929562"/>
    <lineage>
        <taxon>Bacteria</taxon>
        <taxon>Pseudomonadati</taxon>
        <taxon>Bacteroidota</taxon>
        <taxon>Cytophagia</taxon>
        <taxon>Cytophagales</taxon>
        <taxon>Leadbetterellaceae</taxon>
        <taxon>Emticicia</taxon>
    </lineage>
</organism>
<dbReference type="EMBL" id="CP002964">
    <property type="protein sequence ID" value="AFK05696.1"/>
    <property type="molecule type" value="Genomic_DNA"/>
</dbReference>
<keyword evidence="4" id="KW-0614">Plasmid</keyword>
<evidence type="ECO:0000259" key="3">
    <source>
        <dbReference type="Pfam" id="PF12770"/>
    </source>
</evidence>
<dbReference type="PANTHER" id="PTHR10098">
    <property type="entry name" value="RAPSYN-RELATED"/>
    <property type="match status" value="1"/>
</dbReference>
<reference evidence="4 5" key="1">
    <citation type="submission" date="2011-07" db="EMBL/GenBank/DDBJ databases">
        <title>The complete genome of plasmid 3 of Emticicia oligotrophica DSM 17448.</title>
        <authorList>
            <consortium name="US DOE Joint Genome Institute (JGI-PGF)"/>
            <person name="Lucas S."/>
            <person name="Han J."/>
            <person name="Lapidus A."/>
            <person name="Bruce D."/>
            <person name="Goodwin L."/>
            <person name="Pitluck S."/>
            <person name="Peters L."/>
            <person name="Kyrpides N."/>
            <person name="Mavromatis K."/>
            <person name="Ivanova N."/>
            <person name="Ovchinnikova G."/>
            <person name="Teshima H."/>
            <person name="Detter J.C."/>
            <person name="Tapia R."/>
            <person name="Han C."/>
            <person name="Land M."/>
            <person name="Hauser L."/>
            <person name="Markowitz V."/>
            <person name="Cheng J.-F."/>
            <person name="Hugenholtz P."/>
            <person name="Woyke T."/>
            <person name="Wu D."/>
            <person name="Tindall B."/>
            <person name="Pomrenke H."/>
            <person name="Brambilla E."/>
            <person name="Klenk H.-P."/>
            <person name="Eisen J.A."/>
        </authorList>
    </citation>
    <scope>NUCLEOTIDE SEQUENCE [LARGE SCALE GENOMIC DNA]</scope>
    <source>
        <strain evidence="5">DSM 17448 / GPTSA100-15</strain>
        <plasmid evidence="4 5">pEMTOL03</plasmid>
    </source>
</reference>
<feature type="domain" description="CHAT" evidence="3">
    <location>
        <begin position="588"/>
        <end position="850"/>
    </location>
</feature>
<feature type="transmembrane region" description="Helical" evidence="2">
    <location>
        <begin position="857"/>
        <end position="876"/>
    </location>
</feature>
<dbReference type="SUPFAM" id="SSF48452">
    <property type="entry name" value="TPR-like"/>
    <property type="match status" value="1"/>
</dbReference>
<dbReference type="PROSITE" id="PS50005">
    <property type="entry name" value="TPR"/>
    <property type="match status" value="1"/>
</dbReference>
<keyword evidence="2" id="KW-0472">Membrane</keyword>
<accession>A0ABM5N886</accession>
<dbReference type="Gene3D" id="1.25.40.10">
    <property type="entry name" value="Tetratricopeptide repeat domain"/>
    <property type="match status" value="2"/>
</dbReference>
<sequence>MLICYYKYILGTIFILISFSIYAQEKMKKEQDKITKIAVFDERRKALLRFYRDCLENQNFDKNQAQIVDFVIKISTQQELEGNQVQAFFLVQDAYQNLSKFITDPESNKQLVYYLSYYLMLVHEQKQAIKLLTESIHPQKITALDIGSIILLTKLYNQSGRFQESIDWSEKALFFLNYDKKNKNFIGLMTNKINAYVELNNHIEVLKNSQKISQLVGSNPFFSSHYYTNLGLSFRNQQKYDEAIRYFSKSRRYQQDEESKLLVDDLNIAKVYQLKGAFEKSIKLCDKIIENLNRINPNLRSIEVSSLYQTQANNYYQLNDFLKGEAYHSKALRILNFKGTLRTFHGNYTLLLDVILEKVKYLTKFGKNGITTIYQADSLIDIMRQEHTELGSKLFWREHTHNFYENAIETCFKLKNHNTAFYFMEKSRAILLLDALKDLDAKKILSEEKLSQEQSLRYKIIGLQNQLENTPESDKNYTKIYQQLINVKEVYNGFVQSLEKTNNEYYQLKYQNRYISLSYLRSGLKSNQSFVEYFVGEKAVYAFLVTAKDTRMIKINLTQFQSISKQFLLLSARKPPHTSTQLHEFYRVSNQLYQLIFAPLNIPLGRVIISQDNYFLPFSSLVTNIQQKKYLIEDYAFSYSYSANILFRDRVTYPSFNNSLLGFAPVHFNISHKLNSLDGSENVLKGIEEKYFSGKVFFEQQATKQIFIKNAPNFQIIQLFTHGKADTISDKSKIYFYDDALDMRELYQLGKLKADLVVLSACETNLGSNATGEGIMSFARGFAYLGVPSTISTLWRVNNQSTYQLTESFYKYLDDGYEKDIALQKAQQDYLKTSGYQFPYYWSGMVLVGDSNNMKEYSHFFILIIIIVLCTLILYLT</sequence>
<dbReference type="SMART" id="SM00028">
    <property type="entry name" value="TPR"/>
    <property type="match status" value="2"/>
</dbReference>
<feature type="transmembrane region" description="Helical" evidence="2">
    <location>
        <begin position="6"/>
        <end position="23"/>
    </location>
</feature>
<dbReference type="Proteomes" id="UP000002875">
    <property type="component" value="Plasmid pEMTOL03"/>
</dbReference>